<organism evidence="9 10">
    <name type="scientific">Pseudomonas syringae pv. cilantro</name>
    <dbReference type="NCBI Taxonomy" id="81035"/>
    <lineage>
        <taxon>Bacteria</taxon>
        <taxon>Pseudomonadati</taxon>
        <taxon>Pseudomonadota</taxon>
        <taxon>Gammaproteobacteria</taxon>
        <taxon>Pseudomonadales</taxon>
        <taxon>Pseudomonadaceae</taxon>
        <taxon>Pseudomonas</taxon>
        <taxon>Pseudomonas syringae</taxon>
    </lineage>
</organism>
<feature type="domain" description="Pili assembly chaperone N-terminal" evidence="7">
    <location>
        <begin position="26"/>
        <end position="147"/>
    </location>
</feature>
<dbReference type="PATRIC" id="fig|81035.3.peg.3383"/>
<keyword evidence="4" id="KW-0574">Periplasm</keyword>
<dbReference type="EMBL" id="LGLN01000077">
    <property type="protein sequence ID" value="KPC25777.1"/>
    <property type="molecule type" value="Genomic_DNA"/>
</dbReference>
<keyword evidence="5" id="KW-0143">Chaperone</keyword>
<dbReference type="RefSeq" id="WP_054087457.1">
    <property type="nucleotide sequence ID" value="NZ_LGLN01000077.1"/>
</dbReference>
<dbReference type="PANTHER" id="PTHR30251">
    <property type="entry name" value="PILUS ASSEMBLY CHAPERONE"/>
    <property type="match status" value="1"/>
</dbReference>
<dbReference type="InterPro" id="IPR016148">
    <property type="entry name" value="Pili_assmbl_chaperone_C"/>
</dbReference>
<dbReference type="InterPro" id="IPR036316">
    <property type="entry name" value="Pili_assmbl_chap_C_dom_sf"/>
</dbReference>
<proteinExistence type="inferred from homology"/>
<dbReference type="InterPro" id="IPR001829">
    <property type="entry name" value="Pili_assmbl_chaperone_bac"/>
</dbReference>
<gene>
    <name evidence="9" type="ORF">ABJ99_3175</name>
</gene>
<name>A0A0N0GDA4_PSESX</name>
<feature type="chain" id="PRO_5005849420" evidence="6">
    <location>
        <begin position="25"/>
        <end position="260"/>
    </location>
</feature>
<dbReference type="PRINTS" id="PR00969">
    <property type="entry name" value="CHAPERONPILI"/>
</dbReference>
<dbReference type="InterPro" id="IPR050643">
    <property type="entry name" value="Periplasmic_pilus_chap"/>
</dbReference>
<dbReference type="AlphaFoldDB" id="A0A0N0GDA4"/>
<feature type="domain" description="Pili assembly chaperone C-terminal" evidence="8">
    <location>
        <begin position="174"/>
        <end position="234"/>
    </location>
</feature>
<protein>
    <submittedName>
        <fullName evidence="9">Fimbral chaperone protein</fullName>
    </submittedName>
</protein>
<dbReference type="InterPro" id="IPR016147">
    <property type="entry name" value="Pili_assmbl_chaperone_N"/>
</dbReference>
<accession>A0A0N0GDA4</accession>
<keyword evidence="3 6" id="KW-0732">Signal</keyword>
<dbReference type="PANTHER" id="PTHR30251:SF2">
    <property type="entry name" value="FIMBRIAL CHAPERONE YADV-RELATED"/>
    <property type="match status" value="1"/>
</dbReference>
<evidence type="ECO:0000256" key="5">
    <source>
        <dbReference type="ARBA" id="ARBA00023186"/>
    </source>
</evidence>
<evidence type="ECO:0000313" key="9">
    <source>
        <dbReference type="EMBL" id="KPC25777.1"/>
    </source>
</evidence>
<comment type="caution">
    <text evidence="9">The sequence shown here is derived from an EMBL/GenBank/DDBJ whole genome shotgun (WGS) entry which is preliminary data.</text>
</comment>
<reference evidence="9 10" key="1">
    <citation type="submission" date="2015-07" db="EMBL/GenBank/DDBJ databases">
        <authorList>
            <person name="Noorani M."/>
        </authorList>
    </citation>
    <scope>NUCLEOTIDE SEQUENCE [LARGE SCALE GENOMIC DNA]</scope>
    <source>
        <strain evidence="9 10">0788_9</strain>
    </source>
</reference>
<evidence type="ECO:0000313" key="10">
    <source>
        <dbReference type="Proteomes" id="UP000037891"/>
    </source>
</evidence>
<sequence length="260" mass="28805">MSAVTGWRLTLLSLALTVSVSVEGAVALTGTRLIFDGQYREVSIEVRNAGKAETLVQTWLSEARDGDDTPPDQRRSLPFAVTPPLSRLAVNGRQALRILYHGSGMPQDHESMMHLYVLEVPRREEGHRQLNIAVRQRINVFYRPQGLAGDPAETASQLQWRVVHAASKAGVLKINNPTPYYASLEAVHLDGIPLERYVLLAPGGEVELTLPGRISSFMQHRLLYNALTDYGGRRAYCARINGQGGVMARLLENTSFQEEC</sequence>
<dbReference type="InterPro" id="IPR008962">
    <property type="entry name" value="PapD-like_sf"/>
</dbReference>
<evidence type="ECO:0000256" key="4">
    <source>
        <dbReference type="ARBA" id="ARBA00022764"/>
    </source>
</evidence>
<dbReference type="Gene3D" id="2.60.40.10">
    <property type="entry name" value="Immunoglobulins"/>
    <property type="match status" value="2"/>
</dbReference>
<comment type="subcellular location">
    <subcellularLocation>
        <location evidence="1">Periplasm</location>
    </subcellularLocation>
</comment>
<evidence type="ECO:0000256" key="6">
    <source>
        <dbReference type="SAM" id="SignalP"/>
    </source>
</evidence>
<feature type="signal peptide" evidence="6">
    <location>
        <begin position="1"/>
        <end position="24"/>
    </location>
</feature>
<evidence type="ECO:0000256" key="2">
    <source>
        <dbReference type="ARBA" id="ARBA00007399"/>
    </source>
</evidence>
<dbReference type="Pfam" id="PF02753">
    <property type="entry name" value="PapD_C"/>
    <property type="match status" value="1"/>
</dbReference>
<comment type="similarity">
    <text evidence="2">Belongs to the periplasmic pilus chaperone family.</text>
</comment>
<dbReference type="GO" id="GO:0030288">
    <property type="term" value="C:outer membrane-bounded periplasmic space"/>
    <property type="evidence" value="ECO:0007669"/>
    <property type="project" value="InterPro"/>
</dbReference>
<evidence type="ECO:0000256" key="3">
    <source>
        <dbReference type="ARBA" id="ARBA00022729"/>
    </source>
</evidence>
<dbReference type="Pfam" id="PF00345">
    <property type="entry name" value="PapD_N"/>
    <property type="match status" value="1"/>
</dbReference>
<dbReference type="SUPFAM" id="SSF49584">
    <property type="entry name" value="Periplasmic chaperone C-domain"/>
    <property type="match status" value="1"/>
</dbReference>
<evidence type="ECO:0000259" key="8">
    <source>
        <dbReference type="Pfam" id="PF02753"/>
    </source>
</evidence>
<evidence type="ECO:0000259" key="7">
    <source>
        <dbReference type="Pfam" id="PF00345"/>
    </source>
</evidence>
<evidence type="ECO:0000256" key="1">
    <source>
        <dbReference type="ARBA" id="ARBA00004418"/>
    </source>
</evidence>
<dbReference type="Proteomes" id="UP000037891">
    <property type="component" value="Unassembled WGS sequence"/>
</dbReference>
<reference evidence="9 10" key="2">
    <citation type="submission" date="2015-10" db="EMBL/GenBank/DDBJ databases">
        <title>Comparative genomics and high-throughput reverse genetic screens identify a new phytobacterial MAMP and an Arabidopsis receptor required for immune elicitation.</title>
        <authorList>
            <person name="Mott G.A."/>
            <person name="Thakur S."/>
            <person name="Wang P.W."/>
            <person name="Desveaux D."/>
            <person name="Guttman D.S."/>
        </authorList>
    </citation>
    <scope>NUCLEOTIDE SEQUENCE [LARGE SCALE GENOMIC DNA]</scope>
    <source>
        <strain evidence="9 10">0788_9</strain>
    </source>
</reference>
<dbReference type="GO" id="GO:0071555">
    <property type="term" value="P:cell wall organization"/>
    <property type="evidence" value="ECO:0007669"/>
    <property type="project" value="InterPro"/>
</dbReference>
<dbReference type="SUPFAM" id="SSF49354">
    <property type="entry name" value="PapD-like"/>
    <property type="match status" value="1"/>
</dbReference>
<dbReference type="InterPro" id="IPR013783">
    <property type="entry name" value="Ig-like_fold"/>
</dbReference>